<dbReference type="OrthoDB" id="5768044at2"/>
<dbReference type="AlphaFoldDB" id="A0A1H2RU03"/>
<dbReference type="InterPro" id="IPR029060">
    <property type="entry name" value="PIN-like_dom_sf"/>
</dbReference>
<evidence type="ECO:0000259" key="1">
    <source>
        <dbReference type="Pfam" id="PF13470"/>
    </source>
</evidence>
<name>A0A1H2RU03_THIRO</name>
<proteinExistence type="predicted"/>
<sequence length="143" mass="15336">MTATPKTLVDITVLMDALNNERETDNPSNAILSLAAKGRIQGYVCAAAIDPLHTELARNLGAAQARSAIQRVCAILAVAPVDAAVIDGAMGLGWRYLDDALTFESARRIGLDYLVTLNGADFDHPSVTVQAPEEFIQSIERRS</sequence>
<dbReference type="InterPro" id="IPR002716">
    <property type="entry name" value="PIN_dom"/>
</dbReference>
<dbReference type="SUPFAM" id="SSF88723">
    <property type="entry name" value="PIN domain-like"/>
    <property type="match status" value="1"/>
</dbReference>
<dbReference type="Pfam" id="PF13470">
    <property type="entry name" value="PIN_3"/>
    <property type="match status" value="1"/>
</dbReference>
<accession>A0A1H2RU03</accession>
<dbReference type="STRING" id="1058.SAMN05421783_102152"/>
<organism evidence="2 3">
    <name type="scientific">Thiocapsa roseopersicina</name>
    <dbReference type="NCBI Taxonomy" id="1058"/>
    <lineage>
        <taxon>Bacteria</taxon>
        <taxon>Pseudomonadati</taxon>
        <taxon>Pseudomonadota</taxon>
        <taxon>Gammaproteobacteria</taxon>
        <taxon>Chromatiales</taxon>
        <taxon>Chromatiaceae</taxon>
        <taxon>Thiocapsa</taxon>
    </lineage>
</organism>
<dbReference type="Proteomes" id="UP000198816">
    <property type="component" value="Unassembled WGS sequence"/>
</dbReference>
<dbReference type="EMBL" id="FNNZ01000002">
    <property type="protein sequence ID" value="SDW22234.1"/>
    <property type="molecule type" value="Genomic_DNA"/>
</dbReference>
<dbReference type="RefSeq" id="WP_093028154.1">
    <property type="nucleotide sequence ID" value="NZ_FNNZ01000002.1"/>
</dbReference>
<evidence type="ECO:0000313" key="2">
    <source>
        <dbReference type="EMBL" id="SDW22234.1"/>
    </source>
</evidence>
<keyword evidence="3" id="KW-1185">Reference proteome</keyword>
<protein>
    <submittedName>
        <fullName evidence="2">Predicted nucleic acid-binding protein, contains PIN domain</fullName>
    </submittedName>
</protein>
<reference evidence="3" key="1">
    <citation type="submission" date="2016-10" db="EMBL/GenBank/DDBJ databases">
        <authorList>
            <person name="Varghese N."/>
            <person name="Submissions S."/>
        </authorList>
    </citation>
    <scope>NUCLEOTIDE SEQUENCE [LARGE SCALE GENOMIC DNA]</scope>
    <source>
        <strain evidence="3">DSM 217</strain>
    </source>
</reference>
<evidence type="ECO:0000313" key="3">
    <source>
        <dbReference type="Proteomes" id="UP000198816"/>
    </source>
</evidence>
<gene>
    <name evidence="2" type="ORF">SAMN05421783_102152</name>
</gene>
<feature type="domain" description="PIN" evidence="1">
    <location>
        <begin position="7"/>
        <end position="118"/>
    </location>
</feature>